<evidence type="ECO:0000259" key="3">
    <source>
        <dbReference type="Pfam" id="PF00263"/>
    </source>
</evidence>
<accession>A0A255Y8U3</accession>
<keyword evidence="6" id="KW-1185">Reference proteome</keyword>
<dbReference type="GO" id="GO:0009306">
    <property type="term" value="P:protein secretion"/>
    <property type="evidence" value="ECO:0007669"/>
    <property type="project" value="InterPro"/>
</dbReference>
<evidence type="ECO:0000259" key="4">
    <source>
        <dbReference type="Pfam" id="PF13629"/>
    </source>
</evidence>
<name>A0A255Y8U3_9SPHN</name>
<evidence type="ECO:0000256" key="1">
    <source>
        <dbReference type="RuleBase" id="RU004003"/>
    </source>
</evidence>
<proteinExistence type="inferred from homology"/>
<protein>
    <submittedName>
        <fullName evidence="5">Uncharacterized protein</fullName>
    </submittedName>
</protein>
<gene>
    <name evidence="5" type="ORF">CHU93_13005</name>
</gene>
<comment type="similarity">
    <text evidence="1">Belongs to the bacterial secretin family.</text>
</comment>
<feature type="domain" description="Type II/III secretion system secretin-like" evidence="3">
    <location>
        <begin position="239"/>
        <end position="401"/>
    </location>
</feature>
<dbReference type="InterPro" id="IPR004846">
    <property type="entry name" value="T2SS/T3SS_dom"/>
</dbReference>
<dbReference type="InterPro" id="IPR032789">
    <property type="entry name" value="T2SS-T3SS_pil_N"/>
</dbReference>
<dbReference type="PANTHER" id="PTHR30332">
    <property type="entry name" value="PROBABLE GENERAL SECRETION PATHWAY PROTEIN D"/>
    <property type="match status" value="1"/>
</dbReference>
<evidence type="ECO:0000313" key="6">
    <source>
        <dbReference type="Proteomes" id="UP000216991"/>
    </source>
</evidence>
<dbReference type="EMBL" id="NOXT01000121">
    <property type="protein sequence ID" value="OYQ25649.1"/>
    <property type="molecule type" value="Genomic_DNA"/>
</dbReference>
<sequence>MMKRAFLIAALAAAALPVLPAMAQASMEAHTGLSLNLPINKSQTLRVPRPFARLAIGNADIADVSAVTTSVAYLLGKQIGTTNLTLYDKAGGVIAVVDVTVSPDAMGLKQKLAEILPTENLGVQVANDTLILSGTASSAAALQRAASIAEAYAPRKVMNMAGVGTAQQILLEVRFAEMQRGTVKALGINSVAFGGPARGTLTPEGVVTEGGTISTPGAGISGTFGAALRFPGLNVSFQALESKGLIRTLAQPNIIALSGETANFLAGGEFPVPTGVAVNGQVSIEFKQFGVALAFTPTLLEDGLINLLVAPEVSSLDPTAGIDLNGLRIPGLKVRRARTTLELRDGQTFALAGLIQNDFRDTINAVPLLGRLPILGALFRSSGFNRQETELVILVTPRIVRPVAADSGALALPTDQVDEPSDTDFFLLGNSERRGPMLPALPLPGPANAINKPGGVAADHGHIVR</sequence>
<comment type="caution">
    <text evidence="5">The sequence shown here is derived from an EMBL/GenBank/DDBJ whole genome shotgun (WGS) entry which is preliminary data.</text>
</comment>
<reference evidence="5 6" key="1">
    <citation type="submission" date="2017-07" db="EMBL/GenBank/DDBJ databases">
        <title>Sandarakinorhabdus cyanobacteriorum sp. nov., a novel bacterium isolated from cyanobacterial aggregates in a eutrophic lake.</title>
        <authorList>
            <person name="Cai H."/>
        </authorList>
    </citation>
    <scope>NUCLEOTIDE SEQUENCE [LARGE SCALE GENOMIC DNA]</scope>
    <source>
        <strain evidence="5 6">TH057</strain>
    </source>
</reference>
<dbReference type="Pfam" id="PF13629">
    <property type="entry name" value="T2SS-T3SS_pil_N"/>
    <property type="match status" value="1"/>
</dbReference>
<organism evidence="5 6">
    <name type="scientific">Sandarakinorhabdus cyanobacteriorum</name>
    <dbReference type="NCBI Taxonomy" id="1981098"/>
    <lineage>
        <taxon>Bacteria</taxon>
        <taxon>Pseudomonadati</taxon>
        <taxon>Pseudomonadota</taxon>
        <taxon>Alphaproteobacteria</taxon>
        <taxon>Sphingomonadales</taxon>
        <taxon>Sphingosinicellaceae</taxon>
        <taxon>Sandarakinorhabdus</taxon>
    </lineage>
</organism>
<keyword evidence="2" id="KW-0732">Signal</keyword>
<feature type="signal peptide" evidence="2">
    <location>
        <begin position="1"/>
        <end position="23"/>
    </location>
</feature>
<dbReference type="Proteomes" id="UP000216991">
    <property type="component" value="Unassembled WGS sequence"/>
</dbReference>
<dbReference type="Pfam" id="PF00263">
    <property type="entry name" value="Secretin"/>
    <property type="match status" value="1"/>
</dbReference>
<feature type="domain" description="Pilus formation protein N-terminal" evidence="4">
    <location>
        <begin position="34"/>
        <end position="102"/>
    </location>
</feature>
<dbReference type="AlphaFoldDB" id="A0A255Y8U3"/>
<dbReference type="InterPro" id="IPR050810">
    <property type="entry name" value="Bact_Secretion_Sys_Channel"/>
</dbReference>
<feature type="chain" id="PRO_5012739206" evidence="2">
    <location>
        <begin position="24"/>
        <end position="465"/>
    </location>
</feature>
<evidence type="ECO:0000313" key="5">
    <source>
        <dbReference type="EMBL" id="OYQ25649.1"/>
    </source>
</evidence>
<evidence type="ECO:0000256" key="2">
    <source>
        <dbReference type="SAM" id="SignalP"/>
    </source>
</evidence>
<dbReference type="InterPro" id="IPR001775">
    <property type="entry name" value="GspD/PilQ"/>
</dbReference>
<dbReference type="PANTHER" id="PTHR30332:SF17">
    <property type="entry name" value="TYPE IV PILIATION SYSTEM PROTEIN DR_0774-RELATED"/>
    <property type="match status" value="1"/>
</dbReference>
<dbReference type="PRINTS" id="PR00811">
    <property type="entry name" value="BCTERIALGSPD"/>
</dbReference>
<dbReference type="OrthoDB" id="9775455at2"/>
<dbReference type="RefSeq" id="WP_094474609.1">
    <property type="nucleotide sequence ID" value="NZ_NOXT01000121.1"/>
</dbReference>
<dbReference type="GO" id="GO:0015627">
    <property type="term" value="C:type II protein secretion system complex"/>
    <property type="evidence" value="ECO:0007669"/>
    <property type="project" value="TreeGrafter"/>
</dbReference>